<dbReference type="AlphaFoldDB" id="A0A090KWB0"/>
<dbReference type="SUPFAM" id="SSF51905">
    <property type="entry name" value="FAD/NAD(P)-binding domain"/>
    <property type="match status" value="1"/>
</dbReference>
<dbReference type="RefSeq" id="WP_034773091.1">
    <property type="nucleotide sequence ID" value="NZ_CCRF01000098.1"/>
</dbReference>
<keyword evidence="5" id="KW-0411">Iron-sulfur</keyword>
<evidence type="ECO:0000313" key="7">
    <source>
        <dbReference type="Proteomes" id="UP000040576"/>
    </source>
</evidence>
<dbReference type="GO" id="GO:0016491">
    <property type="term" value="F:oxidoreductase activity"/>
    <property type="evidence" value="ECO:0007669"/>
    <property type="project" value="UniProtKB-KW"/>
</dbReference>
<dbReference type="PANTHER" id="PTHR43498:SF1">
    <property type="entry name" value="COB--COM HETERODISULFIDE REDUCTASE IRON-SULFUR SUBUNIT A"/>
    <property type="match status" value="1"/>
</dbReference>
<evidence type="ECO:0008006" key="8">
    <source>
        <dbReference type="Google" id="ProtNLM"/>
    </source>
</evidence>
<keyword evidence="2" id="KW-0479">Metal-binding</keyword>
<dbReference type="EMBL" id="CCRF01000098">
    <property type="protein sequence ID" value="CEE03019.1"/>
    <property type="molecule type" value="Genomic_DNA"/>
</dbReference>
<dbReference type="InterPro" id="IPR039650">
    <property type="entry name" value="HdrA-like"/>
</dbReference>
<dbReference type="PANTHER" id="PTHR43498">
    <property type="entry name" value="FERREDOXIN:COB-COM HETERODISULFIDE REDUCTASE SUBUNIT A"/>
    <property type="match status" value="1"/>
</dbReference>
<dbReference type="GO" id="GO:0046872">
    <property type="term" value="F:metal ion binding"/>
    <property type="evidence" value="ECO:0007669"/>
    <property type="project" value="UniProtKB-KW"/>
</dbReference>
<organism evidence="6 7">
    <name type="scientific">Caldibacillus thermoamylovorans</name>
    <dbReference type="NCBI Taxonomy" id="35841"/>
    <lineage>
        <taxon>Bacteria</taxon>
        <taxon>Bacillati</taxon>
        <taxon>Bacillota</taxon>
        <taxon>Bacilli</taxon>
        <taxon>Bacillales</taxon>
        <taxon>Bacillaceae</taxon>
        <taxon>Caldibacillus</taxon>
    </lineage>
</organism>
<evidence type="ECO:0000313" key="6">
    <source>
        <dbReference type="EMBL" id="CEE03019.1"/>
    </source>
</evidence>
<keyword evidence="3" id="KW-0560">Oxidoreductase</keyword>
<keyword evidence="7" id="KW-1185">Reference proteome</keyword>
<reference evidence="6 7" key="1">
    <citation type="submission" date="2014-07" db="EMBL/GenBank/DDBJ databases">
        <authorList>
            <person name="Wibberg Daniel"/>
        </authorList>
    </citation>
    <scope>NUCLEOTIDE SEQUENCE [LARGE SCALE GENOMIC DNA]</scope>
</reference>
<proteinExistence type="predicted"/>
<keyword evidence="1" id="KW-0004">4Fe-4S</keyword>
<evidence type="ECO:0000256" key="1">
    <source>
        <dbReference type="ARBA" id="ARBA00022485"/>
    </source>
</evidence>
<dbReference type="InterPro" id="IPR036188">
    <property type="entry name" value="FAD/NAD-bd_sf"/>
</dbReference>
<evidence type="ECO:0000256" key="2">
    <source>
        <dbReference type="ARBA" id="ARBA00022723"/>
    </source>
</evidence>
<sequence>MDFSQIHYYVPTPKDRNGKVIERNLVVYGATPAGITAAIQAKRMGLTVAIAEFSSYVGGITASGLGAADIGAKEAIGGLSREFFKHLGAYYGEDEQWTFEPKAAQFVFESWLQDHDIDIFFNQHIESVHSENGEIKEIIMENGTSFKGSYFIDASYEGDLMARAGVTYYVGRESNATYKETYNGIQFGHPYHQFEKWVDPYVIEGNPESGVLLGINESDPNLIGIQGQGDKRIQAYNFRLCITKEPTNRVPFPKPPAYNADRYILLLRYINAGVWDAMNLNTVLPNAKTDLNNYGGFSSDNIGMNYQWPDGSYETREAIYQDHFNYQLGMLYFLTNDKRVPQNIRDEVSEWGLAKDEFTQTGNWPHQLYIREARRMISDYVMTDNNCLGNTVIEDSIGLASYQMDSHNVRRLVIDGRVYNEGDVEIPISPYPISYRSIRPKSEECTNLLVPVCLSSSHIAYGSIRMEPVFMVLGQSAGTAAAIAYRNQSTVQEVDYEELKRELLKAGQILVWDDSIQDDPVARMKATFGKKE</sequence>
<evidence type="ECO:0000256" key="5">
    <source>
        <dbReference type="ARBA" id="ARBA00023014"/>
    </source>
</evidence>
<gene>
    <name evidence="6" type="ORF">BT1A1_3237</name>
</gene>
<dbReference type="Gene3D" id="3.50.50.60">
    <property type="entry name" value="FAD/NAD(P)-binding domain"/>
    <property type="match status" value="1"/>
</dbReference>
<evidence type="ECO:0000256" key="4">
    <source>
        <dbReference type="ARBA" id="ARBA00023004"/>
    </source>
</evidence>
<dbReference type="Proteomes" id="UP000040576">
    <property type="component" value="Unassembled WGS sequence"/>
</dbReference>
<protein>
    <recommendedName>
        <fullName evidence="8">Xanthan lyase</fullName>
    </recommendedName>
</protein>
<name>A0A090KWB0_9BACI</name>
<dbReference type="GO" id="GO:0051539">
    <property type="term" value="F:4 iron, 4 sulfur cluster binding"/>
    <property type="evidence" value="ECO:0007669"/>
    <property type="project" value="UniProtKB-KW"/>
</dbReference>
<dbReference type="Pfam" id="PF12831">
    <property type="entry name" value="FAD_oxidored"/>
    <property type="match status" value="1"/>
</dbReference>
<keyword evidence="4" id="KW-0408">Iron</keyword>
<accession>A0A090KWB0</accession>
<evidence type="ECO:0000256" key="3">
    <source>
        <dbReference type="ARBA" id="ARBA00023002"/>
    </source>
</evidence>